<reference evidence="13 14" key="1">
    <citation type="submission" date="2015-09" db="EMBL/GenBank/DDBJ databases">
        <authorList>
            <consortium name="Pathogen Informatics"/>
        </authorList>
    </citation>
    <scope>NUCLEOTIDE SEQUENCE [LARGE SCALE GENOMIC DNA]</scope>
    <source>
        <strain evidence="13 14">2789STDY5834928</strain>
    </source>
</reference>
<dbReference type="GO" id="GO:0046872">
    <property type="term" value="F:metal ion binding"/>
    <property type="evidence" value="ECO:0007669"/>
    <property type="project" value="UniProtKB-KW"/>
</dbReference>
<dbReference type="GO" id="GO:0030488">
    <property type="term" value="P:tRNA methylation"/>
    <property type="evidence" value="ECO:0007669"/>
    <property type="project" value="UniProtKB-UniRule"/>
</dbReference>
<gene>
    <name evidence="13" type="primary">rlmN_2</name>
    <name evidence="11" type="synonym">rlmN</name>
    <name evidence="13" type="ORF">ERS852540_01598</name>
</gene>
<evidence type="ECO:0000256" key="7">
    <source>
        <dbReference type="ARBA" id="ARBA00022691"/>
    </source>
</evidence>
<evidence type="ECO:0000259" key="12">
    <source>
        <dbReference type="PROSITE" id="PS51918"/>
    </source>
</evidence>
<comment type="caution">
    <text evidence="11">Lacks conserved residue(s) required for the propagation of feature annotation.</text>
</comment>
<dbReference type="EMBL" id="CZBY01000012">
    <property type="protein sequence ID" value="CUQ87816.1"/>
    <property type="molecule type" value="Genomic_DNA"/>
</dbReference>
<dbReference type="InterPro" id="IPR007197">
    <property type="entry name" value="rSAM"/>
</dbReference>
<feature type="domain" description="Radical SAM core" evidence="12">
    <location>
        <begin position="95"/>
        <end position="325"/>
    </location>
</feature>
<dbReference type="STRING" id="39492.ERS852540_01598"/>
<dbReference type="SFLD" id="SFLDG01062">
    <property type="entry name" value="methyltransferase_(Class_A)"/>
    <property type="match status" value="1"/>
</dbReference>
<comment type="function">
    <text evidence="11">Specifically methylates position 2 of adenine 2503 in 23S rRNA and position 2 of adenine 37 in tRNAs.</text>
</comment>
<dbReference type="GO" id="GO:0002935">
    <property type="term" value="F:tRNA (adenine(37)-C2)-methyltransferase activity"/>
    <property type="evidence" value="ECO:0007669"/>
    <property type="project" value="UniProtKB-UniRule"/>
</dbReference>
<dbReference type="PANTHER" id="PTHR30544">
    <property type="entry name" value="23S RRNA METHYLTRANSFERASE"/>
    <property type="match status" value="1"/>
</dbReference>
<sequence>MTDIYSLTYEQAEKLLTENGFRATQCVNIFRDIYKRRATGFDEMTLTSADIKALLSDKYFFEKLKIDEILQSVDTSKYLFELSDGCRVETVLMRQKFGNSICISTQSGCNMGCKFCCSGRLRKQRDLTAGEMVSQILTVEKYQNITISNITVMGIGEPFDNYDALCDFLDIVTVPGGIEIGTKHITVSTCGLCDKMKLFAERKEPCNLAVSLHAPDDEIRNRLMPVNRRYSISQVVESAKYYVERTNRKVLLEYILLDRINDSRENARQLAALIGNARLFVNLIPYNPSPDSEFKRSSEENITAFYDELKKNRINVTRRKEFGTELSAACGQLRSDRISGEHKVP</sequence>
<comment type="catalytic activity">
    <reaction evidence="11">
        <text>adenosine(2503) in 23S rRNA + 2 reduced [2Fe-2S]-[ferredoxin] + 2 S-adenosyl-L-methionine = 2-methyladenosine(2503) in 23S rRNA + 5'-deoxyadenosine + L-methionine + 2 oxidized [2Fe-2S]-[ferredoxin] + S-adenosyl-L-homocysteine</text>
        <dbReference type="Rhea" id="RHEA:42916"/>
        <dbReference type="Rhea" id="RHEA-COMP:10000"/>
        <dbReference type="Rhea" id="RHEA-COMP:10001"/>
        <dbReference type="Rhea" id="RHEA-COMP:10152"/>
        <dbReference type="Rhea" id="RHEA-COMP:10282"/>
        <dbReference type="ChEBI" id="CHEBI:17319"/>
        <dbReference type="ChEBI" id="CHEBI:33737"/>
        <dbReference type="ChEBI" id="CHEBI:33738"/>
        <dbReference type="ChEBI" id="CHEBI:57844"/>
        <dbReference type="ChEBI" id="CHEBI:57856"/>
        <dbReference type="ChEBI" id="CHEBI:59789"/>
        <dbReference type="ChEBI" id="CHEBI:74411"/>
        <dbReference type="ChEBI" id="CHEBI:74497"/>
        <dbReference type="EC" id="2.1.1.192"/>
    </reaction>
</comment>
<dbReference type="InterPro" id="IPR013785">
    <property type="entry name" value="Aldolase_TIM"/>
</dbReference>
<feature type="binding site" evidence="11">
    <location>
        <position position="109"/>
    </location>
    <ligand>
        <name>[4Fe-4S] cluster</name>
        <dbReference type="ChEBI" id="CHEBI:49883"/>
        <note>4Fe-4S-S-AdoMet</note>
    </ligand>
</feature>
<dbReference type="AlphaFoldDB" id="A0A174ZUS3"/>
<feature type="active site" description="Proton acceptor" evidence="11">
    <location>
        <position position="89"/>
    </location>
</feature>
<comment type="similarity">
    <text evidence="11">Belongs to the radical SAM superfamily. RlmN family.</text>
</comment>
<evidence type="ECO:0000256" key="8">
    <source>
        <dbReference type="ARBA" id="ARBA00022723"/>
    </source>
</evidence>
<keyword evidence="8 11" id="KW-0479">Metal-binding</keyword>
<dbReference type="SFLD" id="SFLDF00275">
    <property type="entry name" value="adenosine_C2_methyltransferase"/>
    <property type="match status" value="1"/>
</dbReference>
<keyword evidence="3 11" id="KW-0963">Cytoplasm</keyword>
<keyword evidence="9 11" id="KW-0408">Iron</keyword>
<dbReference type="CDD" id="cd01335">
    <property type="entry name" value="Radical_SAM"/>
    <property type="match status" value="1"/>
</dbReference>
<feature type="active site" description="S-methylcysteine intermediate" evidence="11">
    <location>
        <position position="330"/>
    </location>
</feature>
<feature type="binding site" evidence="11">
    <location>
        <position position="113"/>
    </location>
    <ligand>
        <name>[4Fe-4S] cluster</name>
        <dbReference type="ChEBI" id="CHEBI:49883"/>
        <note>4Fe-4S-S-AdoMet</note>
    </ligand>
</feature>
<dbReference type="InterPro" id="IPR040072">
    <property type="entry name" value="Methyltransferase_A"/>
</dbReference>
<evidence type="ECO:0000256" key="9">
    <source>
        <dbReference type="ARBA" id="ARBA00023004"/>
    </source>
</evidence>
<dbReference type="InterPro" id="IPR027492">
    <property type="entry name" value="RNA_MTrfase_RlmN"/>
</dbReference>
<feature type="binding site" evidence="11">
    <location>
        <begin position="211"/>
        <end position="213"/>
    </location>
    <ligand>
        <name>S-adenosyl-L-methionine</name>
        <dbReference type="ChEBI" id="CHEBI:59789"/>
    </ligand>
</feature>
<dbReference type="GO" id="GO:0019843">
    <property type="term" value="F:rRNA binding"/>
    <property type="evidence" value="ECO:0007669"/>
    <property type="project" value="UniProtKB-UniRule"/>
</dbReference>
<dbReference type="PROSITE" id="PS51918">
    <property type="entry name" value="RADICAL_SAM"/>
    <property type="match status" value="1"/>
</dbReference>
<keyword evidence="4 11" id="KW-0698">rRNA processing</keyword>
<feature type="binding site" evidence="11">
    <location>
        <begin position="156"/>
        <end position="157"/>
    </location>
    <ligand>
        <name>S-adenosyl-L-methionine</name>
        <dbReference type="ChEBI" id="CHEBI:59789"/>
    </ligand>
</feature>
<dbReference type="GO" id="GO:0070040">
    <property type="term" value="F:rRNA (adenine(2503)-C2-)-methyltransferase activity"/>
    <property type="evidence" value="ECO:0007669"/>
    <property type="project" value="UniProtKB-UniRule"/>
</dbReference>
<keyword evidence="7 11" id="KW-0949">S-adenosyl-L-methionine</keyword>
<keyword evidence="10 11" id="KW-0411">Iron-sulfur</keyword>
<evidence type="ECO:0000256" key="4">
    <source>
        <dbReference type="ARBA" id="ARBA00022552"/>
    </source>
</evidence>
<keyword evidence="6 11" id="KW-0808">Transferase</keyword>
<dbReference type="PANTHER" id="PTHR30544:SF5">
    <property type="entry name" value="RADICAL SAM CORE DOMAIN-CONTAINING PROTEIN"/>
    <property type="match status" value="1"/>
</dbReference>
<dbReference type="NCBIfam" id="TIGR00048">
    <property type="entry name" value="rRNA_mod_RlmN"/>
    <property type="match status" value="1"/>
</dbReference>
<keyword evidence="5 11" id="KW-0489">Methyltransferase</keyword>
<dbReference type="GO" id="GO:0005737">
    <property type="term" value="C:cytoplasm"/>
    <property type="evidence" value="ECO:0007669"/>
    <property type="project" value="UniProtKB-SubCell"/>
</dbReference>
<accession>A0A174ZUS3</accession>
<evidence type="ECO:0000313" key="13">
    <source>
        <dbReference type="EMBL" id="CUQ87816.1"/>
    </source>
</evidence>
<dbReference type="PIRSF" id="PIRSF006004">
    <property type="entry name" value="CHP00048"/>
    <property type="match status" value="1"/>
</dbReference>
<dbReference type="InterPro" id="IPR058240">
    <property type="entry name" value="rSAM_sf"/>
</dbReference>
<dbReference type="EC" id="2.1.1.192" evidence="11"/>
<protein>
    <recommendedName>
        <fullName evidence="11">Probable dual-specificity RNA methyltransferase RlmN</fullName>
        <ecNumber evidence="11">2.1.1.192</ecNumber>
    </recommendedName>
    <alternativeName>
        <fullName evidence="11">23S rRNA (adenine(2503)-C(2))-methyltransferase</fullName>
    </alternativeName>
    <alternativeName>
        <fullName evidence="11">23S rRNA m2A2503 methyltransferase</fullName>
    </alternativeName>
    <alternativeName>
        <fullName evidence="11">Ribosomal RNA large subunit methyltransferase N</fullName>
    </alternativeName>
    <alternativeName>
        <fullName evidence="11">tRNA (adenine(37)-C(2))-methyltransferase</fullName>
    </alternativeName>
    <alternativeName>
        <fullName evidence="11">tRNA m2A37 methyltransferase</fullName>
    </alternativeName>
</protein>
<dbReference type="Pfam" id="PF04055">
    <property type="entry name" value="Radical_SAM"/>
    <property type="match status" value="1"/>
</dbReference>
<feature type="binding site" evidence="11">
    <location>
        <position position="287"/>
    </location>
    <ligand>
        <name>S-adenosyl-L-methionine</name>
        <dbReference type="ChEBI" id="CHEBI:59789"/>
    </ligand>
</feature>
<dbReference type="SFLD" id="SFLDS00029">
    <property type="entry name" value="Radical_SAM"/>
    <property type="match status" value="1"/>
</dbReference>
<dbReference type="FunFam" id="3.20.20.70:FF:000014">
    <property type="entry name" value="Probable dual-specificity RNA methyltransferase RlmN"/>
    <property type="match status" value="1"/>
</dbReference>
<evidence type="ECO:0000256" key="3">
    <source>
        <dbReference type="ARBA" id="ARBA00022490"/>
    </source>
</evidence>
<keyword evidence="11" id="KW-1015">Disulfide bond</keyword>
<dbReference type="SUPFAM" id="SSF102114">
    <property type="entry name" value="Radical SAM enzymes"/>
    <property type="match status" value="1"/>
</dbReference>
<keyword evidence="11" id="KW-0819">tRNA processing</keyword>
<dbReference type="InterPro" id="IPR004383">
    <property type="entry name" value="rRNA_lsu_MTrfase_RlmN/Cfr"/>
</dbReference>
<evidence type="ECO:0000256" key="6">
    <source>
        <dbReference type="ARBA" id="ARBA00022679"/>
    </source>
</evidence>
<evidence type="ECO:0000256" key="2">
    <source>
        <dbReference type="ARBA" id="ARBA00022485"/>
    </source>
</evidence>
<evidence type="ECO:0000256" key="1">
    <source>
        <dbReference type="ARBA" id="ARBA00004496"/>
    </source>
</evidence>
<proteinExistence type="inferred from homology"/>
<evidence type="ECO:0000313" key="14">
    <source>
        <dbReference type="Proteomes" id="UP000095662"/>
    </source>
</evidence>
<comment type="miscellaneous">
    <text evidence="11">Reaction proceeds by a ping-pong mechanism involving intermediate methylation of a conserved cysteine residue.</text>
</comment>
<dbReference type="OrthoDB" id="9793973at2"/>
<dbReference type="GO" id="GO:0051539">
    <property type="term" value="F:4 iron, 4 sulfur cluster binding"/>
    <property type="evidence" value="ECO:0007669"/>
    <property type="project" value="UniProtKB-UniRule"/>
</dbReference>
<keyword evidence="2 11" id="KW-0004">4Fe-4S</keyword>
<dbReference type="GO" id="GO:0000049">
    <property type="term" value="F:tRNA binding"/>
    <property type="evidence" value="ECO:0007669"/>
    <property type="project" value="UniProtKB-UniRule"/>
</dbReference>
<dbReference type="GO" id="GO:0070475">
    <property type="term" value="P:rRNA base methylation"/>
    <property type="evidence" value="ECO:0007669"/>
    <property type="project" value="UniProtKB-UniRule"/>
</dbReference>
<evidence type="ECO:0000256" key="11">
    <source>
        <dbReference type="HAMAP-Rule" id="MF_01849"/>
    </source>
</evidence>
<dbReference type="Proteomes" id="UP000095662">
    <property type="component" value="Unassembled WGS sequence"/>
</dbReference>
<name>A0A174ZUS3_9FIRM</name>
<comment type="cofactor">
    <cofactor evidence="11">
        <name>[4Fe-4S] cluster</name>
        <dbReference type="ChEBI" id="CHEBI:49883"/>
    </cofactor>
    <text evidence="11">Binds 1 [4Fe-4S] cluster. The cluster is coordinated with 3 cysteines and an exchangeable S-adenosyl-L-methionine.</text>
</comment>
<evidence type="ECO:0000256" key="5">
    <source>
        <dbReference type="ARBA" id="ARBA00022603"/>
    </source>
</evidence>
<dbReference type="HAMAP" id="MF_01849">
    <property type="entry name" value="RNA_methyltr_RlmN"/>
    <property type="match status" value="1"/>
</dbReference>
<comment type="catalytic activity">
    <reaction evidence="11">
        <text>adenosine(37) in tRNA + 2 reduced [2Fe-2S]-[ferredoxin] + 2 S-adenosyl-L-methionine = 2-methyladenosine(37) in tRNA + 5'-deoxyadenosine + L-methionine + 2 oxidized [2Fe-2S]-[ferredoxin] + S-adenosyl-L-homocysteine</text>
        <dbReference type="Rhea" id="RHEA:43332"/>
        <dbReference type="Rhea" id="RHEA-COMP:10000"/>
        <dbReference type="Rhea" id="RHEA-COMP:10001"/>
        <dbReference type="Rhea" id="RHEA-COMP:10162"/>
        <dbReference type="Rhea" id="RHEA-COMP:10485"/>
        <dbReference type="ChEBI" id="CHEBI:17319"/>
        <dbReference type="ChEBI" id="CHEBI:33737"/>
        <dbReference type="ChEBI" id="CHEBI:33738"/>
        <dbReference type="ChEBI" id="CHEBI:57844"/>
        <dbReference type="ChEBI" id="CHEBI:57856"/>
        <dbReference type="ChEBI" id="CHEBI:59789"/>
        <dbReference type="ChEBI" id="CHEBI:74411"/>
        <dbReference type="ChEBI" id="CHEBI:74497"/>
        <dbReference type="EC" id="2.1.1.192"/>
    </reaction>
</comment>
<organism evidence="13 14">
    <name type="scientific">[Eubacterium] siraeum</name>
    <dbReference type="NCBI Taxonomy" id="39492"/>
    <lineage>
        <taxon>Bacteria</taxon>
        <taxon>Bacillati</taxon>
        <taxon>Bacillota</taxon>
        <taxon>Clostridia</taxon>
        <taxon>Eubacteriales</taxon>
        <taxon>Oscillospiraceae</taxon>
        <taxon>Oscillospiraceae incertae sedis</taxon>
    </lineage>
</organism>
<feature type="binding site" evidence="11">
    <location>
        <position position="116"/>
    </location>
    <ligand>
        <name>[4Fe-4S] cluster</name>
        <dbReference type="ChEBI" id="CHEBI:49883"/>
        <note>4Fe-4S-S-AdoMet</note>
    </ligand>
</feature>
<feature type="binding site" evidence="11">
    <location>
        <position position="188"/>
    </location>
    <ligand>
        <name>S-adenosyl-L-methionine</name>
        <dbReference type="ChEBI" id="CHEBI:59789"/>
    </ligand>
</feature>
<comment type="subcellular location">
    <subcellularLocation>
        <location evidence="1 11">Cytoplasm</location>
    </subcellularLocation>
</comment>
<dbReference type="Gene3D" id="1.10.150.530">
    <property type="match status" value="1"/>
</dbReference>
<dbReference type="Gene3D" id="3.20.20.70">
    <property type="entry name" value="Aldolase class I"/>
    <property type="match status" value="1"/>
</dbReference>
<evidence type="ECO:0000256" key="10">
    <source>
        <dbReference type="ARBA" id="ARBA00023014"/>
    </source>
</evidence>